<evidence type="ECO:0000313" key="2">
    <source>
        <dbReference type="Proteomes" id="UP000682111"/>
    </source>
</evidence>
<name>A0A919WLF1_9BACI</name>
<proteinExistence type="predicted"/>
<protein>
    <submittedName>
        <fullName evidence="1">Uncharacterized protein</fullName>
    </submittedName>
</protein>
<sequence>MSETVMYKVEMSLTGRLTQLPDSQKIFGALIYLYVEQYSSERAASLVSKIRDGKLFFSLSNMLPLDYYPTPQTYLIDQLGKQHLNQTDRGKNKMRYQAIKKRSFMKWGEINKIISNPMIASNLYPFVTIQSSQQIHAAIDSIRYDMPGLDPNVYSVPEVNVVEETSKGKIANITKFSFYICADKCPESVELLEALRRAKERKRRFFLGTRASQGFNTFVVEHIKPELIDLQEQASAYLNLGMLLPQVIDFKCSSLKLFTSERRPYDFVGGWEKEKLRKFISFIDAGSIVFLPEGRKKAGRSLQSPFNDRDIVFGNSFLLPLEFDRRKQHAGVSTS</sequence>
<dbReference type="Proteomes" id="UP000682111">
    <property type="component" value="Unassembled WGS sequence"/>
</dbReference>
<gene>
    <name evidence="1" type="ORF">J27TS8_38710</name>
</gene>
<dbReference type="EMBL" id="BORC01000008">
    <property type="protein sequence ID" value="GIN63878.1"/>
    <property type="molecule type" value="Genomic_DNA"/>
</dbReference>
<evidence type="ECO:0000313" key="1">
    <source>
        <dbReference type="EMBL" id="GIN63878.1"/>
    </source>
</evidence>
<reference evidence="1" key="1">
    <citation type="submission" date="2021-03" db="EMBL/GenBank/DDBJ databases">
        <title>Antimicrobial resistance genes in bacteria isolated from Japanese honey, and their potential for conferring macrolide and lincosamide resistance in the American foulbrood pathogen Paenibacillus larvae.</title>
        <authorList>
            <person name="Okamoto M."/>
            <person name="Kumagai M."/>
            <person name="Kanamori H."/>
            <person name="Takamatsu D."/>
        </authorList>
    </citation>
    <scope>NUCLEOTIDE SEQUENCE</scope>
    <source>
        <strain evidence="1">J27TS8</strain>
    </source>
</reference>
<keyword evidence="2" id="KW-1185">Reference proteome</keyword>
<dbReference type="RefSeq" id="WP_095309595.1">
    <property type="nucleotide sequence ID" value="NZ_BORC01000008.1"/>
</dbReference>
<organism evidence="1 2">
    <name type="scientific">Robertmurraya siralis</name>
    <dbReference type="NCBI Taxonomy" id="77777"/>
    <lineage>
        <taxon>Bacteria</taxon>
        <taxon>Bacillati</taxon>
        <taxon>Bacillota</taxon>
        <taxon>Bacilli</taxon>
        <taxon>Bacillales</taxon>
        <taxon>Bacillaceae</taxon>
        <taxon>Robertmurraya</taxon>
    </lineage>
</organism>
<dbReference type="AlphaFoldDB" id="A0A919WLF1"/>
<accession>A0A919WLF1</accession>
<comment type="caution">
    <text evidence="1">The sequence shown here is derived from an EMBL/GenBank/DDBJ whole genome shotgun (WGS) entry which is preliminary data.</text>
</comment>